<dbReference type="EnsemblMetazoa" id="Aqu2.1.36116_001">
    <property type="protein sequence ID" value="Aqu2.1.36116_001"/>
    <property type="gene ID" value="Aqu2.1.36116"/>
</dbReference>
<dbReference type="AlphaFoldDB" id="A0A1X7V7Z1"/>
<sequence>MYYKHTGALFENSNVQGTSRQTSLILHYRSQRASMHKRIKR</sequence>
<organism evidence="1">
    <name type="scientific">Amphimedon queenslandica</name>
    <name type="common">Sponge</name>
    <dbReference type="NCBI Taxonomy" id="400682"/>
    <lineage>
        <taxon>Eukaryota</taxon>
        <taxon>Metazoa</taxon>
        <taxon>Porifera</taxon>
        <taxon>Demospongiae</taxon>
        <taxon>Heteroscleromorpha</taxon>
        <taxon>Haplosclerida</taxon>
        <taxon>Niphatidae</taxon>
        <taxon>Amphimedon</taxon>
    </lineage>
</organism>
<evidence type="ECO:0000313" key="1">
    <source>
        <dbReference type="EnsemblMetazoa" id="Aqu2.1.36116_001"/>
    </source>
</evidence>
<proteinExistence type="predicted"/>
<reference evidence="1" key="1">
    <citation type="submission" date="2017-05" db="UniProtKB">
        <authorList>
            <consortium name="EnsemblMetazoa"/>
        </authorList>
    </citation>
    <scope>IDENTIFICATION</scope>
</reference>
<name>A0A1X7V7Z1_AMPQE</name>
<accession>A0A1X7V7Z1</accession>
<protein>
    <submittedName>
        <fullName evidence="1">Uncharacterized protein</fullName>
    </submittedName>
</protein>
<dbReference type="InParanoid" id="A0A1X7V7Z1"/>